<feature type="region of interest" description="Disordered" evidence="1">
    <location>
        <begin position="487"/>
        <end position="607"/>
    </location>
</feature>
<gene>
    <name evidence="3" type="ORF">BJ684DRAFT_16710</name>
</gene>
<feature type="compositionally biased region" description="Polar residues" evidence="1">
    <location>
        <begin position="405"/>
        <end position="414"/>
    </location>
</feature>
<keyword evidence="4" id="KW-1185">Reference proteome</keyword>
<keyword evidence="2" id="KW-0732">Signal</keyword>
<feature type="region of interest" description="Disordered" evidence="1">
    <location>
        <begin position="357"/>
        <end position="418"/>
    </location>
</feature>
<feature type="region of interest" description="Disordered" evidence="1">
    <location>
        <begin position="181"/>
        <end position="316"/>
    </location>
</feature>
<feature type="compositionally biased region" description="Basic residues" evidence="1">
    <location>
        <begin position="265"/>
        <end position="278"/>
    </location>
</feature>
<dbReference type="Proteomes" id="UP000267251">
    <property type="component" value="Unassembled WGS sequence"/>
</dbReference>
<organism evidence="3 4">
    <name type="scientific">Piptocephalis cylindrospora</name>
    <dbReference type="NCBI Taxonomy" id="1907219"/>
    <lineage>
        <taxon>Eukaryota</taxon>
        <taxon>Fungi</taxon>
        <taxon>Fungi incertae sedis</taxon>
        <taxon>Zoopagomycota</taxon>
        <taxon>Zoopagomycotina</taxon>
        <taxon>Zoopagomycetes</taxon>
        <taxon>Zoopagales</taxon>
        <taxon>Piptocephalidaceae</taxon>
        <taxon>Piptocephalis</taxon>
    </lineage>
</organism>
<evidence type="ECO:0008006" key="5">
    <source>
        <dbReference type="Google" id="ProtNLM"/>
    </source>
</evidence>
<accession>A0A4P9Y2C9</accession>
<protein>
    <recommendedName>
        <fullName evidence="5">4Fe-4S ferredoxin-type domain-containing protein</fullName>
    </recommendedName>
</protein>
<feature type="compositionally biased region" description="Polar residues" evidence="1">
    <location>
        <begin position="245"/>
        <end position="255"/>
    </location>
</feature>
<feature type="compositionally biased region" description="Basic residues" evidence="1">
    <location>
        <begin position="549"/>
        <end position="559"/>
    </location>
</feature>
<feature type="compositionally biased region" description="Low complexity" evidence="1">
    <location>
        <begin position="299"/>
        <end position="308"/>
    </location>
</feature>
<dbReference type="OrthoDB" id="10611728at2759"/>
<feature type="chain" id="PRO_5020276464" description="4Fe-4S ferredoxin-type domain-containing protein" evidence="2">
    <location>
        <begin position="20"/>
        <end position="607"/>
    </location>
</feature>
<evidence type="ECO:0000256" key="2">
    <source>
        <dbReference type="SAM" id="SignalP"/>
    </source>
</evidence>
<proteinExistence type="predicted"/>
<feature type="region of interest" description="Disordered" evidence="1">
    <location>
        <begin position="443"/>
        <end position="475"/>
    </location>
</feature>
<sequence length="607" mass="65835">MKLFTTLATITLLIAALSAAPERELECGQCIKGQKTCGYKCSPGEPCPLIAIIKQCDEDDAPCPTPSGGDIPPPPIQTHWDCGPCEENQRTCKSICPADIACTPITKTEACVAPHPRVQQRPSREDVHTHTHIQLSDDAPILKCALSVSYKGYYSSPPQPLLIHRILSSVLAMPPKGKKKILGLSRPASNPPPPTPTPSIPATLVGESTQDRSRSQENSPFSGRLPAPFSSIPASTTTTTTTTTEADSNSPTSHTEPPCPDRGGQRPKRKLKPLRRKVSGGGVTHVPRLGPMIKRPLPSAASSFSSTSNNPQGPNIRFSVYTRNTAPSRFPKALTCLTPPRSKGLASRFNMWDEAIPSPTHYTQTNPPPPPSLSLSPIQGTPMTSRIASNPTSPEPSSQPQTPTRNHGSSQALHSTPMIGDVYGFAEAERRVQVMREDPIPRRIFSQRFSDQHDRPGVEDSPLDVSDEGDLSGLDTPIDHAILLEEGHDEHKHESGEREKASPPSMPSLLLSDSPKGASLFHNSESTHQGMENTTSRPSRSPSPSPPSMKRRGLRPRRNPTKDAKNIISSYVPPQRTYRSKGKTSLSKNPHDPIHDPYTTEVSIEVT</sequence>
<feature type="compositionally biased region" description="Low complexity" evidence="1">
    <location>
        <begin position="391"/>
        <end position="404"/>
    </location>
</feature>
<feature type="compositionally biased region" description="Pro residues" evidence="1">
    <location>
        <begin position="189"/>
        <end position="199"/>
    </location>
</feature>
<evidence type="ECO:0000256" key="1">
    <source>
        <dbReference type="SAM" id="MobiDB-lite"/>
    </source>
</evidence>
<feature type="compositionally biased region" description="Acidic residues" evidence="1">
    <location>
        <begin position="461"/>
        <end position="470"/>
    </location>
</feature>
<evidence type="ECO:0000313" key="3">
    <source>
        <dbReference type="EMBL" id="RKP12844.1"/>
    </source>
</evidence>
<feature type="compositionally biased region" description="Basic and acidic residues" evidence="1">
    <location>
        <begin position="487"/>
        <end position="501"/>
    </location>
</feature>
<name>A0A4P9Y2C9_9FUNG</name>
<reference evidence="4" key="1">
    <citation type="journal article" date="2018" name="Nat. Microbiol.">
        <title>Leveraging single-cell genomics to expand the fungal tree of life.</title>
        <authorList>
            <person name="Ahrendt S.R."/>
            <person name="Quandt C.A."/>
            <person name="Ciobanu D."/>
            <person name="Clum A."/>
            <person name="Salamov A."/>
            <person name="Andreopoulos B."/>
            <person name="Cheng J.F."/>
            <person name="Woyke T."/>
            <person name="Pelin A."/>
            <person name="Henrissat B."/>
            <person name="Reynolds N.K."/>
            <person name="Benny G.L."/>
            <person name="Smith M.E."/>
            <person name="James T.Y."/>
            <person name="Grigoriev I.V."/>
        </authorList>
    </citation>
    <scope>NUCLEOTIDE SEQUENCE [LARGE SCALE GENOMIC DNA]</scope>
</reference>
<feature type="signal peptide" evidence="2">
    <location>
        <begin position="1"/>
        <end position="19"/>
    </location>
</feature>
<feature type="compositionally biased region" description="Polar residues" evidence="1">
    <location>
        <begin position="378"/>
        <end position="390"/>
    </location>
</feature>
<dbReference type="AlphaFoldDB" id="A0A4P9Y2C9"/>
<dbReference type="EMBL" id="KZ988186">
    <property type="protein sequence ID" value="RKP12844.1"/>
    <property type="molecule type" value="Genomic_DNA"/>
</dbReference>
<evidence type="ECO:0000313" key="4">
    <source>
        <dbReference type="Proteomes" id="UP000267251"/>
    </source>
</evidence>
<feature type="compositionally biased region" description="Polar residues" evidence="1">
    <location>
        <begin position="521"/>
        <end position="535"/>
    </location>
</feature>